<name>A0A5Q3QAI9_9PSEU</name>
<dbReference type="KEGG" id="sace:GIY23_01965"/>
<dbReference type="InterPro" id="IPR008792">
    <property type="entry name" value="PQQD"/>
</dbReference>
<protein>
    <submittedName>
        <fullName evidence="1">PqqD family peptide modification chaperone</fullName>
    </submittedName>
</protein>
<evidence type="ECO:0000313" key="2">
    <source>
        <dbReference type="Proteomes" id="UP000371041"/>
    </source>
</evidence>
<evidence type="ECO:0000313" key="1">
    <source>
        <dbReference type="EMBL" id="QGK68485.1"/>
    </source>
</evidence>
<gene>
    <name evidence="1" type="ORF">GIY23_01965</name>
</gene>
<dbReference type="InterPro" id="IPR041881">
    <property type="entry name" value="PqqD_sf"/>
</dbReference>
<dbReference type="Proteomes" id="UP000371041">
    <property type="component" value="Chromosome"/>
</dbReference>
<dbReference type="AlphaFoldDB" id="A0A5Q3QAI9"/>
<dbReference type="Pfam" id="PF05402">
    <property type="entry name" value="PqqD"/>
    <property type="match status" value="1"/>
</dbReference>
<dbReference type="EMBL" id="CP045929">
    <property type="protein sequence ID" value="QGK68485.1"/>
    <property type="molecule type" value="Genomic_DNA"/>
</dbReference>
<dbReference type="Gene3D" id="1.10.10.1150">
    <property type="entry name" value="Coenzyme PQQ synthesis protein D (PqqD)"/>
    <property type="match status" value="1"/>
</dbReference>
<reference evidence="2" key="1">
    <citation type="submission" date="2019-11" db="EMBL/GenBank/DDBJ databases">
        <title>The complete genome sequence of Saccharopolyspora sp. E2A.</title>
        <authorList>
            <person name="Zhang G."/>
        </authorList>
    </citation>
    <scope>NUCLEOTIDE SEQUENCE [LARGE SCALE GENOMIC DNA]</scope>
    <source>
        <strain evidence="2">E2A</strain>
    </source>
</reference>
<accession>A0A5Q3QAI9</accession>
<keyword evidence="2" id="KW-1185">Reference proteome</keyword>
<organism evidence="1 2">
    <name type="scientific">Allosaccharopolyspora coralli</name>
    <dbReference type="NCBI Taxonomy" id="2665642"/>
    <lineage>
        <taxon>Bacteria</taxon>
        <taxon>Bacillati</taxon>
        <taxon>Actinomycetota</taxon>
        <taxon>Actinomycetes</taxon>
        <taxon>Pseudonocardiales</taxon>
        <taxon>Pseudonocardiaceae</taxon>
        <taxon>Allosaccharopolyspora</taxon>
    </lineage>
</organism>
<proteinExistence type="predicted"/>
<sequence>MKVNLCRHVTHSAFPDGSAVLLDGKAGRYWQLNETGNLMLKHLLSGQSATETARLMGSELPVSPAQLEHDLAILITQLESANLVRRKK</sequence>